<reference evidence="1 2" key="1">
    <citation type="submission" date="2021-07" db="EMBL/GenBank/DDBJ databases">
        <title>Wild boars as the reservoir of a highly virulent clone of hybrid Shiga toxigenic and enterotoxigenic Escherichia coli responsible of edema disease.</title>
        <authorList>
            <person name="Perrat A."/>
            <person name="Branchu P."/>
            <person name="Decors A."/>
            <person name="Turci S."/>
            <person name="Bayon-Auboyer M.-H."/>
            <person name="Petit G."/>
            <person name="Grosbois V."/>
            <person name="Brugere H."/>
            <person name="Auvray F."/>
            <person name="Oswald E."/>
        </authorList>
    </citation>
    <scope>NUCLEOTIDE SEQUENCE [LARGE SCALE GENOMIC DNA]</scope>
    <source>
        <strain evidence="1 2">P13-6</strain>
    </source>
</reference>
<evidence type="ECO:0000313" key="1">
    <source>
        <dbReference type="EMBL" id="QYE40546.1"/>
    </source>
</evidence>
<dbReference type="AlphaFoldDB" id="A0ABD7FK00"/>
<protein>
    <recommendedName>
        <fullName evidence="3">HNH endonuclease 5 domain-containing protein</fullName>
    </recommendedName>
</protein>
<name>A0ABD7FK00_ECOLX</name>
<dbReference type="EMBL" id="CP080223">
    <property type="protein sequence ID" value="QYE40546.1"/>
    <property type="molecule type" value="Genomic_DNA"/>
</dbReference>
<evidence type="ECO:0008006" key="3">
    <source>
        <dbReference type="Google" id="ProtNLM"/>
    </source>
</evidence>
<gene>
    <name evidence="1" type="ORF">KZW89_05855</name>
</gene>
<organism evidence="1 2">
    <name type="scientific">Escherichia coli O141:H4</name>
    <dbReference type="NCBI Taxonomy" id="2861806"/>
    <lineage>
        <taxon>Bacteria</taxon>
        <taxon>Pseudomonadati</taxon>
        <taxon>Pseudomonadota</taxon>
        <taxon>Gammaproteobacteria</taxon>
        <taxon>Enterobacterales</taxon>
        <taxon>Enterobacteriaceae</taxon>
        <taxon>Escherichia</taxon>
    </lineage>
</organism>
<proteinExistence type="predicted"/>
<dbReference type="Proteomes" id="UP000826587">
    <property type="component" value="Chromosome"/>
</dbReference>
<evidence type="ECO:0000313" key="2">
    <source>
        <dbReference type="Proteomes" id="UP000826587"/>
    </source>
</evidence>
<sequence>MKPSTHCVYCGVLMNRIENHPHCRSVEHMIPQVSVSIHRTNGEGDFHVCKKCNADKSRIDEVLGVICRMVGEHSTGSFDAINKFKNALKRNDSKFREAFQSVKHTGRGAQITLPLEGKEIYRYGSWLAKGVFFLEYEQLLPPDKLIWVNIVRHDEVMAIRDMYRNQRGSEAFEDLSKNSNVPNINGESFLIVGREAKEMFICFNRVMMFHIKILDKSFINQKKCKKSLLMLDKRIR</sequence>
<accession>A0ABD7FK00</accession>